<feature type="domain" description="AMP-dependent synthetase/ligase" evidence="1">
    <location>
        <begin position="6"/>
        <end position="326"/>
    </location>
</feature>
<dbReference type="Pfam" id="PF13193">
    <property type="entry name" value="AMP-binding_C"/>
    <property type="match status" value="1"/>
</dbReference>
<feature type="domain" description="AMP-binding enzyme C-terminal" evidence="2">
    <location>
        <begin position="372"/>
        <end position="444"/>
    </location>
</feature>
<dbReference type="InterPro" id="IPR025110">
    <property type="entry name" value="AMP-bd_C"/>
</dbReference>
<dbReference type="PANTHER" id="PTHR43767">
    <property type="entry name" value="LONG-CHAIN-FATTY-ACID--COA LIGASE"/>
    <property type="match status" value="1"/>
</dbReference>
<protein>
    <submittedName>
        <fullName evidence="3">Long-chain fatty acid--CoA ligase</fullName>
    </submittedName>
</protein>
<dbReference type="EMBL" id="SJZJ01000005">
    <property type="protein sequence ID" value="TCJ30167.1"/>
    <property type="molecule type" value="Genomic_DNA"/>
</dbReference>
<dbReference type="InterPro" id="IPR045851">
    <property type="entry name" value="AMP-bd_C_sf"/>
</dbReference>
<organism evidence="3 4">
    <name type="scientific">Nocardioides jejuensis</name>
    <dbReference type="NCBI Taxonomy" id="2502782"/>
    <lineage>
        <taxon>Bacteria</taxon>
        <taxon>Bacillati</taxon>
        <taxon>Actinomycetota</taxon>
        <taxon>Actinomycetes</taxon>
        <taxon>Propionibacteriales</taxon>
        <taxon>Nocardioidaceae</taxon>
        <taxon>Nocardioides</taxon>
    </lineage>
</organism>
<dbReference type="PANTHER" id="PTHR43767:SF1">
    <property type="entry name" value="NONRIBOSOMAL PEPTIDE SYNTHASE PES1 (EUROFUNG)-RELATED"/>
    <property type="match status" value="1"/>
</dbReference>
<proteinExistence type="predicted"/>
<name>A0A4R1CHE5_9ACTN</name>
<dbReference type="RefSeq" id="WP_131581990.1">
    <property type="nucleotide sequence ID" value="NZ_SJZJ01000005.1"/>
</dbReference>
<evidence type="ECO:0000259" key="2">
    <source>
        <dbReference type="Pfam" id="PF13193"/>
    </source>
</evidence>
<keyword evidence="3" id="KW-0436">Ligase</keyword>
<dbReference type="InterPro" id="IPR020845">
    <property type="entry name" value="AMP-binding_CS"/>
</dbReference>
<keyword evidence="4" id="KW-1185">Reference proteome</keyword>
<accession>A0A4R1CHE5</accession>
<dbReference type="InterPro" id="IPR042099">
    <property type="entry name" value="ANL_N_sf"/>
</dbReference>
<dbReference type="SUPFAM" id="SSF56801">
    <property type="entry name" value="Acetyl-CoA synthetase-like"/>
    <property type="match status" value="1"/>
</dbReference>
<dbReference type="InterPro" id="IPR050237">
    <property type="entry name" value="ATP-dep_AMP-bd_enzyme"/>
</dbReference>
<comment type="caution">
    <text evidence="3">The sequence shown here is derived from an EMBL/GenBank/DDBJ whole genome shotgun (WGS) entry which is preliminary data.</text>
</comment>
<sequence length="454" mass="48057">MFELIERAAARDADAVALVGSRAWTYGELAATAQSYARGLREQGVARFAVVTNDVPVAIALLAASSLVGAEACLYAPDIAVEELQRQAAAFEHTAVFSDREDVLALDGPALCTAGFASLDVAGDDITDVPAKRPLLTLTTGTTGTPRGVRHDWGRQLSRVLDTKSGAGQVWLLAYGPQQFAGLQIILHTMAAGTTLVTPPVRRPQAVVDALHAEGVTHISATPTFWRFLLAELRADSRPAPAIRQITLGGEASPAALLVELAATFPEARVSHIYAGSEFGSTGSVRDGRDGLPASLLTRDDGAPVRLKVEDGQLFVRSQASMVGYYGEPDLDPDAWWPTGDLVEIVDDRILFRGRASDVINVGGVKVHPLPVEERVTAVPGVQAARVYGRANALVGAVVAIDVVADGSVDEAELKKAVRAACADLPRPWQPRSVQVVAELAMKENKVIRGTSAD</sequence>
<evidence type="ECO:0000313" key="3">
    <source>
        <dbReference type="EMBL" id="TCJ30167.1"/>
    </source>
</evidence>
<dbReference type="Pfam" id="PF00501">
    <property type="entry name" value="AMP-binding"/>
    <property type="match status" value="1"/>
</dbReference>
<dbReference type="Gene3D" id="3.40.50.12780">
    <property type="entry name" value="N-terminal domain of ligase-like"/>
    <property type="match status" value="1"/>
</dbReference>
<dbReference type="AlphaFoldDB" id="A0A4R1CHE5"/>
<dbReference type="Proteomes" id="UP000295453">
    <property type="component" value="Unassembled WGS sequence"/>
</dbReference>
<evidence type="ECO:0000259" key="1">
    <source>
        <dbReference type="Pfam" id="PF00501"/>
    </source>
</evidence>
<dbReference type="PROSITE" id="PS00455">
    <property type="entry name" value="AMP_BINDING"/>
    <property type="match status" value="1"/>
</dbReference>
<dbReference type="InterPro" id="IPR000873">
    <property type="entry name" value="AMP-dep_synth/lig_dom"/>
</dbReference>
<dbReference type="Gene3D" id="3.30.300.30">
    <property type="match status" value="1"/>
</dbReference>
<gene>
    <name evidence="3" type="ORF">EPD65_04580</name>
</gene>
<reference evidence="3 4" key="1">
    <citation type="submission" date="2019-03" db="EMBL/GenBank/DDBJ databases">
        <authorList>
            <person name="Kim M.K.M."/>
        </authorList>
    </citation>
    <scope>NUCLEOTIDE SEQUENCE [LARGE SCALE GENOMIC DNA]</scope>
    <source>
        <strain evidence="3 4">18JY15-6</strain>
    </source>
</reference>
<dbReference type="GO" id="GO:0016878">
    <property type="term" value="F:acid-thiol ligase activity"/>
    <property type="evidence" value="ECO:0007669"/>
    <property type="project" value="UniProtKB-ARBA"/>
</dbReference>
<dbReference type="OrthoDB" id="7055148at2"/>
<evidence type="ECO:0000313" key="4">
    <source>
        <dbReference type="Proteomes" id="UP000295453"/>
    </source>
</evidence>